<dbReference type="EMBL" id="MU253831">
    <property type="protein sequence ID" value="KAG9245763.1"/>
    <property type="molecule type" value="Genomic_DNA"/>
</dbReference>
<comment type="caution">
    <text evidence="1">The sequence shown here is derived from an EMBL/GenBank/DDBJ whole genome shotgun (WGS) entry which is preliminary data.</text>
</comment>
<dbReference type="AlphaFoldDB" id="A0A9P7Z6H5"/>
<dbReference type="Proteomes" id="UP000887226">
    <property type="component" value="Unassembled WGS sequence"/>
</dbReference>
<name>A0A9P7Z6H5_9HELO</name>
<evidence type="ECO:0000313" key="1">
    <source>
        <dbReference type="EMBL" id="KAG9245763.1"/>
    </source>
</evidence>
<proteinExistence type="predicted"/>
<gene>
    <name evidence="1" type="ORF">BJ878DRAFT_581757</name>
</gene>
<dbReference type="InterPro" id="IPR046670">
    <property type="entry name" value="DUF6540"/>
</dbReference>
<protein>
    <submittedName>
        <fullName evidence="1">Uncharacterized protein</fullName>
    </submittedName>
</protein>
<organism evidence="1 2">
    <name type="scientific">Calycina marina</name>
    <dbReference type="NCBI Taxonomy" id="1763456"/>
    <lineage>
        <taxon>Eukaryota</taxon>
        <taxon>Fungi</taxon>
        <taxon>Dikarya</taxon>
        <taxon>Ascomycota</taxon>
        <taxon>Pezizomycotina</taxon>
        <taxon>Leotiomycetes</taxon>
        <taxon>Helotiales</taxon>
        <taxon>Pezizellaceae</taxon>
        <taxon>Calycina</taxon>
    </lineage>
</organism>
<dbReference type="Pfam" id="PF20174">
    <property type="entry name" value="DUF6540"/>
    <property type="match status" value="1"/>
</dbReference>
<sequence length="149" mass="16675">MSYNVFKVRYTIAIADPDMPSPRWHNLIFVEIQDDGSGTIHHVTGDITSGMVYATKPGRRLETSDSFYAKDYHGTIVVEHYPGEMDRFLAAQPPPLKQKSRKASTSFCAPGEPRSLMIKCTEWTENQAIPALYNSALVAVFSFPKCSID</sequence>
<dbReference type="OrthoDB" id="4135672at2759"/>
<evidence type="ECO:0000313" key="2">
    <source>
        <dbReference type="Proteomes" id="UP000887226"/>
    </source>
</evidence>
<keyword evidence="2" id="KW-1185">Reference proteome</keyword>
<accession>A0A9P7Z6H5</accession>
<reference evidence="1" key="1">
    <citation type="journal article" date="2021" name="IMA Fungus">
        <title>Genomic characterization of three marine fungi, including Emericellopsis atlantica sp. nov. with signatures of a generalist lifestyle and marine biomass degradation.</title>
        <authorList>
            <person name="Hagestad O.C."/>
            <person name="Hou L."/>
            <person name="Andersen J.H."/>
            <person name="Hansen E.H."/>
            <person name="Altermark B."/>
            <person name="Li C."/>
            <person name="Kuhnert E."/>
            <person name="Cox R.J."/>
            <person name="Crous P.W."/>
            <person name="Spatafora J.W."/>
            <person name="Lail K."/>
            <person name="Amirebrahimi M."/>
            <person name="Lipzen A."/>
            <person name="Pangilinan J."/>
            <person name="Andreopoulos W."/>
            <person name="Hayes R.D."/>
            <person name="Ng V."/>
            <person name="Grigoriev I.V."/>
            <person name="Jackson S.A."/>
            <person name="Sutton T.D.S."/>
            <person name="Dobson A.D.W."/>
            <person name="Rama T."/>
        </authorList>
    </citation>
    <scope>NUCLEOTIDE SEQUENCE</scope>
    <source>
        <strain evidence="1">TRa3180A</strain>
    </source>
</reference>